<evidence type="ECO:0000313" key="3">
    <source>
        <dbReference type="EMBL" id="KAJ7194160.1"/>
    </source>
</evidence>
<accession>A0AAD6UTI0</accession>
<evidence type="ECO:0000313" key="4">
    <source>
        <dbReference type="Proteomes" id="UP001219525"/>
    </source>
</evidence>
<name>A0AAD6UTI0_9AGAR</name>
<proteinExistence type="predicted"/>
<evidence type="ECO:0000256" key="1">
    <source>
        <dbReference type="SAM" id="MobiDB-lite"/>
    </source>
</evidence>
<feature type="region of interest" description="Disordered" evidence="1">
    <location>
        <begin position="105"/>
        <end position="151"/>
    </location>
</feature>
<keyword evidence="4" id="KW-1185">Reference proteome</keyword>
<dbReference type="Proteomes" id="UP001219525">
    <property type="component" value="Unassembled WGS sequence"/>
</dbReference>
<evidence type="ECO:0000313" key="2">
    <source>
        <dbReference type="EMBL" id="KAJ7194113.1"/>
    </source>
</evidence>
<reference evidence="3" key="1">
    <citation type="submission" date="2023-03" db="EMBL/GenBank/DDBJ databases">
        <title>Massive genome expansion in bonnet fungi (Mycena s.s.) driven by repeated elements and novel gene families across ecological guilds.</title>
        <authorList>
            <consortium name="Lawrence Berkeley National Laboratory"/>
            <person name="Harder C.B."/>
            <person name="Miyauchi S."/>
            <person name="Viragh M."/>
            <person name="Kuo A."/>
            <person name="Thoen E."/>
            <person name="Andreopoulos B."/>
            <person name="Lu D."/>
            <person name="Skrede I."/>
            <person name="Drula E."/>
            <person name="Henrissat B."/>
            <person name="Morin E."/>
            <person name="Kohler A."/>
            <person name="Barry K."/>
            <person name="LaButti K."/>
            <person name="Morin E."/>
            <person name="Salamov A."/>
            <person name="Lipzen A."/>
            <person name="Mereny Z."/>
            <person name="Hegedus B."/>
            <person name="Baldrian P."/>
            <person name="Stursova M."/>
            <person name="Weitz H."/>
            <person name="Taylor A."/>
            <person name="Grigoriev I.V."/>
            <person name="Nagy L.G."/>
            <person name="Martin F."/>
            <person name="Kauserud H."/>
        </authorList>
    </citation>
    <scope>NUCLEOTIDE SEQUENCE</scope>
    <source>
        <strain evidence="3">9144</strain>
    </source>
</reference>
<dbReference type="EMBL" id="JARJCW010000101">
    <property type="protein sequence ID" value="KAJ7194113.1"/>
    <property type="molecule type" value="Genomic_DNA"/>
</dbReference>
<protein>
    <submittedName>
        <fullName evidence="3">Uncharacterized protein</fullName>
    </submittedName>
</protein>
<organism evidence="3 4">
    <name type="scientific">Mycena pura</name>
    <dbReference type="NCBI Taxonomy" id="153505"/>
    <lineage>
        <taxon>Eukaryota</taxon>
        <taxon>Fungi</taxon>
        <taxon>Dikarya</taxon>
        <taxon>Basidiomycota</taxon>
        <taxon>Agaricomycotina</taxon>
        <taxon>Agaricomycetes</taxon>
        <taxon>Agaricomycetidae</taxon>
        <taxon>Agaricales</taxon>
        <taxon>Marasmiineae</taxon>
        <taxon>Mycenaceae</taxon>
        <taxon>Mycena</taxon>
    </lineage>
</organism>
<dbReference type="EMBL" id="JARJCW010000101">
    <property type="protein sequence ID" value="KAJ7194160.1"/>
    <property type="molecule type" value="Genomic_DNA"/>
</dbReference>
<sequence>MTVHGIAKSGFNTANELGLRGRFLRLTLPVRDTLRLMQRGEEFTDVLCPFTSLKLTSSALRTASTPAPSIHRPFAPPPLRFKPHLRQLGCHVARKDVRIRPDEALCSQGEGRTPSHRGSVARGATPSPRPRAPGDEDDAAKGAEASDAERARTAHAQVMLVQILRGKVVCRCTGDRGQSDYSKVHRREVGDTFVNACYVLRGDLLE</sequence>
<comment type="caution">
    <text evidence="3">The sequence shown here is derived from an EMBL/GenBank/DDBJ whole genome shotgun (WGS) entry which is preliminary data.</text>
</comment>
<dbReference type="AlphaFoldDB" id="A0AAD6UTI0"/>
<gene>
    <name evidence="3" type="ORF">GGX14DRAFT_576651</name>
    <name evidence="2" type="ORF">GGX14DRAFT_586925</name>
</gene>